<sequence>MKVLVTGGAGFIGSHVIDILLSKGCQVVIIDNLSTGLRENINNRAKFIEMDILSDQILNVFQQEKFDHVIHLAAQTTVAYSLEHPDEDCNINIAGTVQILEACRKTQVRRVVFASSAAVYGDTTQLPITENAPIQPSSFYGLSKWTVECYLSLYHRFYGLNYAALRFANVYGERQGDRGEGGVISIFIRKIQQNEPVNIFGDGGQTRDFIYAGDVAEAIYLALINPQMCLNRVYNISTQTQTSVNTLVEILSQASGKTVKKVYGPPRDGDIYHSMLDNSAALYNLGWKPKLSLAAGLHRTYLSKIGKMSKN</sequence>
<dbReference type="EC" id="5.1.3.2" evidence="3"/>
<feature type="domain" description="NAD-dependent epimerase/dehydratase" evidence="2">
    <location>
        <begin position="3"/>
        <end position="236"/>
    </location>
</feature>
<dbReference type="KEGG" id="mana:MAMMFC1_04010"/>
<dbReference type="RefSeq" id="WP_126310146.1">
    <property type="nucleotide sequence ID" value="NZ_AP018449.1"/>
</dbReference>
<evidence type="ECO:0000313" key="3">
    <source>
        <dbReference type="EMBL" id="BBB93298.1"/>
    </source>
</evidence>
<dbReference type="InterPro" id="IPR001509">
    <property type="entry name" value="Epimerase_deHydtase"/>
</dbReference>
<keyword evidence="4" id="KW-1185">Reference proteome</keyword>
<dbReference type="SUPFAM" id="SSF51735">
    <property type="entry name" value="NAD(P)-binding Rossmann-fold domains"/>
    <property type="match status" value="1"/>
</dbReference>
<comment type="similarity">
    <text evidence="1">Belongs to the NAD(P)-dependent epimerase/dehydratase family.</text>
</comment>
<accession>A0A348AQF0</accession>
<dbReference type="AlphaFoldDB" id="A0A348AQF0"/>
<reference evidence="3 4" key="1">
    <citation type="journal article" date="2018" name="Int. J. Syst. Evol. Microbiol.">
        <title>Methylomusa anaerophila gen. nov., sp. nov., an anaerobic methanol-utilizing bacterium isolated from a microbial fuel cell.</title>
        <authorList>
            <person name="Amano N."/>
            <person name="Yamamuro A."/>
            <person name="Miyahara M."/>
            <person name="Kouzuma A."/>
            <person name="Abe T."/>
            <person name="Watanabe K."/>
        </authorList>
    </citation>
    <scope>NUCLEOTIDE SEQUENCE [LARGE SCALE GENOMIC DNA]</scope>
    <source>
        <strain evidence="3 4">MMFC1</strain>
    </source>
</reference>
<keyword evidence="3" id="KW-0413">Isomerase</keyword>
<dbReference type="Gene3D" id="3.40.50.720">
    <property type="entry name" value="NAD(P)-binding Rossmann-like Domain"/>
    <property type="match status" value="1"/>
</dbReference>
<dbReference type="OrthoDB" id="9766450at2"/>
<dbReference type="GO" id="GO:0003978">
    <property type="term" value="F:UDP-glucose 4-epimerase activity"/>
    <property type="evidence" value="ECO:0007669"/>
    <property type="project" value="UniProtKB-EC"/>
</dbReference>
<organism evidence="3 4">
    <name type="scientific">Methylomusa anaerophila</name>
    <dbReference type="NCBI Taxonomy" id="1930071"/>
    <lineage>
        <taxon>Bacteria</taxon>
        <taxon>Bacillati</taxon>
        <taxon>Bacillota</taxon>
        <taxon>Negativicutes</taxon>
        <taxon>Selenomonadales</taxon>
        <taxon>Sporomusaceae</taxon>
        <taxon>Methylomusa</taxon>
    </lineage>
</organism>
<proteinExistence type="inferred from homology"/>
<dbReference type="EMBL" id="AP018449">
    <property type="protein sequence ID" value="BBB93298.1"/>
    <property type="molecule type" value="Genomic_DNA"/>
</dbReference>
<dbReference type="Proteomes" id="UP000276437">
    <property type="component" value="Chromosome"/>
</dbReference>
<dbReference type="InterPro" id="IPR036291">
    <property type="entry name" value="NAD(P)-bd_dom_sf"/>
</dbReference>
<evidence type="ECO:0000256" key="1">
    <source>
        <dbReference type="ARBA" id="ARBA00007637"/>
    </source>
</evidence>
<name>A0A348AQF0_9FIRM</name>
<protein>
    <submittedName>
        <fullName evidence="3">UDP-glucose 4-epimerase</fullName>
        <ecNumber evidence="3">5.1.3.2</ecNumber>
    </submittedName>
</protein>
<evidence type="ECO:0000259" key="2">
    <source>
        <dbReference type="Pfam" id="PF01370"/>
    </source>
</evidence>
<dbReference type="Pfam" id="PF01370">
    <property type="entry name" value="Epimerase"/>
    <property type="match status" value="1"/>
</dbReference>
<dbReference type="Gene3D" id="3.90.25.10">
    <property type="entry name" value="UDP-galactose 4-epimerase, domain 1"/>
    <property type="match status" value="1"/>
</dbReference>
<evidence type="ECO:0000313" key="4">
    <source>
        <dbReference type="Proteomes" id="UP000276437"/>
    </source>
</evidence>
<dbReference type="PANTHER" id="PTHR43000">
    <property type="entry name" value="DTDP-D-GLUCOSE 4,6-DEHYDRATASE-RELATED"/>
    <property type="match status" value="1"/>
</dbReference>
<gene>
    <name evidence="3" type="ORF">MAMMFC1_04010</name>
</gene>